<dbReference type="SMART" id="SM00220">
    <property type="entry name" value="S_TKc"/>
    <property type="match status" value="1"/>
</dbReference>
<comment type="catalytic activity">
    <reaction evidence="11">
        <text>L-seryl-[protein] + ATP = O-phospho-L-seryl-[protein] + ADP + H(+)</text>
        <dbReference type="Rhea" id="RHEA:17989"/>
        <dbReference type="Rhea" id="RHEA-COMP:9863"/>
        <dbReference type="Rhea" id="RHEA-COMP:11604"/>
        <dbReference type="ChEBI" id="CHEBI:15378"/>
        <dbReference type="ChEBI" id="CHEBI:29999"/>
        <dbReference type="ChEBI" id="CHEBI:30616"/>
        <dbReference type="ChEBI" id="CHEBI:83421"/>
        <dbReference type="ChEBI" id="CHEBI:456216"/>
        <dbReference type="EC" id="2.7.11.1"/>
    </reaction>
</comment>
<evidence type="ECO:0000256" key="3">
    <source>
        <dbReference type="ARBA" id="ARBA00022679"/>
    </source>
</evidence>
<dbReference type="Pfam" id="PF08276">
    <property type="entry name" value="PAN_2"/>
    <property type="match status" value="1"/>
</dbReference>
<dbReference type="CDD" id="cd01098">
    <property type="entry name" value="PAN_AP_plant"/>
    <property type="match status" value="1"/>
</dbReference>
<dbReference type="EMBL" id="KK914446">
    <property type="protein sequence ID" value="KDP36269.1"/>
    <property type="molecule type" value="Genomic_DNA"/>
</dbReference>
<organism evidence="17 18">
    <name type="scientific">Jatropha curcas</name>
    <name type="common">Barbados nut</name>
    <dbReference type="NCBI Taxonomy" id="180498"/>
    <lineage>
        <taxon>Eukaryota</taxon>
        <taxon>Viridiplantae</taxon>
        <taxon>Streptophyta</taxon>
        <taxon>Embryophyta</taxon>
        <taxon>Tracheophyta</taxon>
        <taxon>Spermatophyta</taxon>
        <taxon>Magnoliopsida</taxon>
        <taxon>eudicotyledons</taxon>
        <taxon>Gunneridae</taxon>
        <taxon>Pentapetalae</taxon>
        <taxon>rosids</taxon>
        <taxon>fabids</taxon>
        <taxon>Malpighiales</taxon>
        <taxon>Euphorbiaceae</taxon>
        <taxon>Crotonoideae</taxon>
        <taxon>Jatropheae</taxon>
        <taxon>Jatropha</taxon>
    </lineage>
</organism>
<keyword evidence="7" id="KW-0067">ATP-binding</keyword>
<dbReference type="AlphaFoldDB" id="A0A067KWS2"/>
<accession>A0A067KWS2</accession>
<evidence type="ECO:0000313" key="18">
    <source>
        <dbReference type="Proteomes" id="UP000027138"/>
    </source>
</evidence>
<proteinExistence type="predicted"/>
<keyword evidence="9" id="KW-0325">Glycoprotein</keyword>
<keyword evidence="18" id="KW-1185">Reference proteome</keyword>
<evidence type="ECO:0000256" key="7">
    <source>
        <dbReference type="ARBA" id="ARBA00022840"/>
    </source>
</evidence>
<sequence>MAKSRFVILLFFSILTTTSSTTNTSSNKNGSQCSYAFCGAYASCNANNTPTCSCLDGFIPKSPKDWEKLVFSGGCVRRIPINCSDKVVFLNHSGVIVPEESSCWYNKSVSVKECENLCSRNCSCTAYAHLDPRKGENGCLLWFNELIHVIRPGEEDLFVRVAASELAQIQKKRSTINKKETGIIAGTLLAVIVTPMIFYVCRRNVRKYASYVKRMTRESHIMDFIKNKGGKEDMELLIFDFSTIVKATDNFSSNNMLGKGGFGPVYKGTFADGQEIAVKRLSEGSGQGMTEFKNEVTLISKLQHRNLVKLIGCCIQKDEQMLIYEFMPNKSLDYFIFDQKRSNILDWEKRFHIIGGIARGLLYLHQDSRLRIIHRDLKASNVLLDKDMNPKISDFGMARTFRGDQTEANTNRVAGTYGYMPPEYAVDGLFSMKSDVFSYGVLVLEIVSGKKNRGFSHPDHNLNLLGHAWKLWIEERSSELVDNTLDSYSIREALRCIHVGLLCVQQRPEERPSMSTVVVMLSSDSALPQPKQPGFFTERNMPESESSVSKHGSSSRNQISTTLIEPR</sequence>
<dbReference type="OrthoDB" id="4062651at2759"/>
<evidence type="ECO:0000313" key="17">
    <source>
        <dbReference type="EMBL" id="KDP36269.1"/>
    </source>
</evidence>
<dbReference type="GO" id="GO:0005524">
    <property type="term" value="F:ATP binding"/>
    <property type="evidence" value="ECO:0007669"/>
    <property type="project" value="UniProtKB-KW"/>
</dbReference>
<dbReference type="Proteomes" id="UP000027138">
    <property type="component" value="Unassembled WGS sequence"/>
</dbReference>
<dbReference type="InterPro" id="IPR021820">
    <property type="entry name" value="S-locus_recpt_kinase_C"/>
</dbReference>
<evidence type="ECO:0000259" key="15">
    <source>
        <dbReference type="PROSITE" id="PS50011"/>
    </source>
</evidence>
<dbReference type="KEGG" id="jcu:105635745"/>
<gene>
    <name evidence="17" type="ORF">JCGZ_09834</name>
</gene>
<evidence type="ECO:0000256" key="12">
    <source>
        <dbReference type="SAM" id="MobiDB-lite"/>
    </source>
</evidence>
<dbReference type="GO" id="GO:0004674">
    <property type="term" value="F:protein serine/threonine kinase activity"/>
    <property type="evidence" value="ECO:0007669"/>
    <property type="project" value="UniProtKB-KW"/>
</dbReference>
<evidence type="ECO:0000256" key="13">
    <source>
        <dbReference type="SAM" id="Phobius"/>
    </source>
</evidence>
<evidence type="ECO:0000256" key="1">
    <source>
        <dbReference type="ARBA" id="ARBA00012513"/>
    </source>
</evidence>
<dbReference type="SUPFAM" id="SSF56112">
    <property type="entry name" value="Protein kinase-like (PK-like)"/>
    <property type="match status" value="1"/>
</dbReference>
<keyword evidence="13" id="KW-0812">Transmembrane</keyword>
<dbReference type="InterPro" id="IPR000719">
    <property type="entry name" value="Prot_kinase_dom"/>
</dbReference>
<feature type="chain" id="PRO_5001643276" description="non-specific serine/threonine protein kinase" evidence="14">
    <location>
        <begin position="21"/>
        <end position="567"/>
    </location>
</feature>
<reference evidence="17 18" key="1">
    <citation type="journal article" date="2014" name="PLoS ONE">
        <title>Global Analysis of Gene Expression Profiles in Physic Nut (Jatropha curcas L.) Seedlings Exposed to Salt Stress.</title>
        <authorList>
            <person name="Zhang L."/>
            <person name="Zhang C."/>
            <person name="Wu P."/>
            <person name="Chen Y."/>
            <person name="Li M."/>
            <person name="Jiang H."/>
            <person name="Wu G."/>
        </authorList>
    </citation>
    <scope>NUCLEOTIDE SEQUENCE [LARGE SCALE GENOMIC DNA]</scope>
    <source>
        <strain evidence="18">cv. GZQX0401</strain>
        <tissue evidence="17">Young leaves</tissue>
    </source>
</reference>
<dbReference type="CDD" id="cd14066">
    <property type="entry name" value="STKc_IRAK"/>
    <property type="match status" value="1"/>
</dbReference>
<dbReference type="InterPro" id="IPR011009">
    <property type="entry name" value="Kinase-like_dom_sf"/>
</dbReference>
<comment type="catalytic activity">
    <reaction evidence="10">
        <text>L-threonyl-[protein] + ATP = O-phospho-L-threonyl-[protein] + ADP + H(+)</text>
        <dbReference type="Rhea" id="RHEA:46608"/>
        <dbReference type="Rhea" id="RHEA-COMP:11060"/>
        <dbReference type="Rhea" id="RHEA-COMP:11605"/>
        <dbReference type="ChEBI" id="CHEBI:15378"/>
        <dbReference type="ChEBI" id="CHEBI:30013"/>
        <dbReference type="ChEBI" id="CHEBI:30616"/>
        <dbReference type="ChEBI" id="CHEBI:61977"/>
        <dbReference type="ChEBI" id="CHEBI:456216"/>
        <dbReference type="EC" id="2.7.11.1"/>
    </reaction>
</comment>
<dbReference type="GO" id="GO:0005886">
    <property type="term" value="C:plasma membrane"/>
    <property type="evidence" value="ECO:0007669"/>
    <property type="project" value="TreeGrafter"/>
</dbReference>
<dbReference type="Gene3D" id="3.30.200.20">
    <property type="entry name" value="Phosphorylase Kinase, domain 1"/>
    <property type="match status" value="1"/>
</dbReference>
<evidence type="ECO:0000256" key="2">
    <source>
        <dbReference type="ARBA" id="ARBA00022527"/>
    </source>
</evidence>
<dbReference type="PANTHER" id="PTHR27002">
    <property type="entry name" value="RECEPTOR-LIKE SERINE/THREONINE-PROTEIN KINASE SD1-8"/>
    <property type="match status" value="1"/>
</dbReference>
<keyword evidence="13" id="KW-1133">Transmembrane helix</keyword>
<dbReference type="Gene3D" id="1.10.510.10">
    <property type="entry name" value="Transferase(Phosphotransferase) domain 1"/>
    <property type="match status" value="1"/>
</dbReference>
<evidence type="ECO:0000259" key="16">
    <source>
        <dbReference type="PROSITE" id="PS50948"/>
    </source>
</evidence>
<dbReference type="Pfam" id="PF00954">
    <property type="entry name" value="S_locus_glycop"/>
    <property type="match status" value="1"/>
</dbReference>
<dbReference type="FunFam" id="1.10.510.10:FF:000060">
    <property type="entry name" value="G-type lectin S-receptor-like serine/threonine-protein kinase"/>
    <property type="match status" value="1"/>
</dbReference>
<keyword evidence="8" id="KW-1015">Disulfide bond</keyword>
<feature type="region of interest" description="Disordered" evidence="12">
    <location>
        <begin position="525"/>
        <end position="567"/>
    </location>
</feature>
<keyword evidence="13" id="KW-0472">Membrane</keyword>
<dbReference type="InterPro" id="IPR003609">
    <property type="entry name" value="Pan_app"/>
</dbReference>
<dbReference type="EC" id="2.7.11.1" evidence="1"/>
<feature type="compositionally biased region" description="Low complexity" evidence="12">
    <location>
        <begin position="544"/>
        <end position="555"/>
    </location>
</feature>
<dbReference type="InterPro" id="IPR008271">
    <property type="entry name" value="Ser/Thr_kinase_AS"/>
</dbReference>
<protein>
    <recommendedName>
        <fullName evidence="1">non-specific serine/threonine protein kinase</fullName>
        <ecNumber evidence="1">2.7.11.1</ecNumber>
    </recommendedName>
</protein>
<evidence type="ECO:0000256" key="11">
    <source>
        <dbReference type="ARBA" id="ARBA00048679"/>
    </source>
</evidence>
<evidence type="ECO:0000256" key="8">
    <source>
        <dbReference type="ARBA" id="ARBA00023157"/>
    </source>
</evidence>
<evidence type="ECO:0000256" key="14">
    <source>
        <dbReference type="SAM" id="SignalP"/>
    </source>
</evidence>
<dbReference type="GO" id="GO:0048544">
    <property type="term" value="P:recognition of pollen"/>
    <property type="evidence" value="ECO:0007669"/>
    <property type="project" value="InterPro"/>
</dbReference>
<evidence type="ECO:0000256" key="5">
    <source>
        <dbReference type="ARBA" id="ARBA00022741"/>
    </source>
</evidence>
<dbReference type="InterPro" id="IPR001245">
    <property type="entry name" value="Ser-Thr/Tyr_kinase_cat_dom"/>
</dbReference>
<keyword evidence="3" id="KW-0808">Transferase</keyword>
<evidence type="ECO:0000256" key="4">
    <source>
        <dbReference type="ARBA" id="ARBA00022729"/>
    </source>
</evidence>
<dbReference type="Pfam" id="PF07714">
    <property type="entry name" value="PK_Tyr_Ser-Thr"/>
    <property type="match status" value="1"/>
</dbReference>
<dbReference type="PROSITE" id="PS50011">
    <property type="entry name" value="PROTEIN_KINASE_DOM"/>
    <property type="match status" value="1"/>
</dbReference>
<feature type="domain" description="Apple" evidence="16">
    <location>
        <begin position="83"/>
        <end position="162"/>
    </location>
</feature>
<name>A0A067KWS2_JATCU</name>
<feature type="transmembrane region" description="Helical" evidence="13">
    <location>
        <begin position="182"/>
        <end position="201"/>
    </location>
</feature>
<feature type="signal peptide" evidence="14">
    <location>
        <begin position="1"/>
        <end position="20"/>
    </location>
</feature>
<dbReference type="SMART" id="SM00473">
    <property type="entry name" value="PAN_AP"/>
    <property type="match status" value="1"/>
</dbReference>
<keyword evidence="6" id="KW-0418">Kinase</keyword>
<evidence type="ECO:0000256" key="9">
    <source>
        <dbReference type="ARBA" id="ARBA00023180"/>
    </source>
</evidence>
<dbReference type="PANTHER" id="PTHR27002:SF825">
    <property type="entry name" value="RECEPTOR-LIKE SERINE_THREONINE-PROTEIN KINASE"/>
    <property type="match status" value="1"/>
</dbReference>
<dbReference type="InterPro" id="IPR000858">
    <property type="entry name" value="S_locus_glycoprot_dom"/>
</dbReference>
<evidence type="ECO:0000256" key="6">
    <source>
        <dbReference type="ARBA" id="ARBA00022777"/>
    </source>
</evidence>
<feature type="domain" description="Protein kinase" evidence="15">
    <location>
        <begin position="251"/>
        <end position="527"/>
    </location>
</feature>
<feature type="compositionally biased region" description="Polar residues" evidence="12">
    <location>
        <begin position="556"/>
        <end position="567"/>
    </location>
</feature>
<keyword evidence="4 14" id="KW-0732">Signal</keyword>
<dbReference type="PROSITE" id="PS00108">
    <property type="entry name" value="PROTEIN_KINASE_ST"/>
    <property type="match status" value="1"/>
</dbReference>
<dbReference type="FunFam" id="3.30.200.20:FF:000195">
    <property type="entry name" value="G-type lectin S-receptor-like serine/threonine-protein kinase"/>
    <property type="match status" value="1"/>
</dbReference>
<evidence type="ECO:0000256" key="10">
    <source>
        <dbReference type="ARBA" id="ARBA00047899"/>
    </source>
</evidence>
<keyword evidence="2" id="KW-0723">Serine/threonine-protein kinase</keyword>
<dbReference type="Pfam" id="PF11883">
    <property type="entry name" value="DUF3403"/>
    <property type="match status" value="1"/>
</dbReference>
<dbReference type="PROSITE" id="PS50948">
    <property type="entry name" value="PAN"/>
    <property type="match status" value="1"/>
</dbReference>
<keyword evidence="5" id="KW-0547">Nucleotide-binding</keyword>